<keyword evidence="1" id="KW-1133">Transmembrane helix</keyword>
<dbReference type="FunFam" id="2.60.120.1440:FF:000001">
    <property type="entry name" value="Putative anti-sigma factor"/>
    <property type="match status" value="1"/>
</dbReference>
<protein>
    <submittedName>
        <fullName evidence="4">FecR family protein</fullName>
    </submittedName>
</protein>
<dbReference type="PIRSF" id="PIRSF018266">
    <property type="entry name" value="FecR"/>
    <property type="match status" value="1"/>
</dbReference>
<name>A0A1I2GS85_9BACT</name>
<evidence type="ECO:0000259" key="3">
    <source>
        <dbReference type="Pfam" id="PF16344"/>
    </source>
</evidence>
<dbReference type="InterPro" id="IPR032508">
    <property type="entry name" value="FecR_C"/>
</dbReference>
<gene>
    <name evidence="4" type="ORF">SAMN05216283_103106</name>
</gene>
<keyword evidence="1" id="KW-0472">Membrane</keyword>
<feature type="domain" description="Protein FecR C-terminal" evidence="3">
    <location>
        <begin position="245"/>
        <end position="307"/>
    </location>
</feature>
<dbReference type="PANTHER" id="PTHR30273:SF2">
    <property type="entry name" value="PROTEIN FECR"/>
    <property type="match status" value="1"/>
</dbReference>
<dbReference type="GO" id="GO:0016989">
    <property type="term" value="F:sigma factor antagonist activity"/>
    <property type="evidence" value="ECO:0007669"/>
    <property type="project" value="TreeGrafter"/>
</dbReference>
<proteinExistence type="predicted"/>
<dbReference type="AlphaFoldDB" id="A0A1I2GS85"/>
<feature type="transmembrane region" description="Helical" evidence="1">
    <location>
        <begin position="73"/>
        <end position="94"/>
    </location>
</feature>
<dbReference type="Pfam" id="PF04773">
    <property type="entry name" value="FecR"/>
    <property type="match status" value="1"/>
</dbReference>
<dbReference type="InterPro" id="IPR006860">
    <property type="entry name" value="FecR"/>
</dbReference>
<evidence type="ECO:0000313" key="5">
    <source>
        <dbReference type="Proteomes" id="UP000198964"/>
    </source>
</evidence>
<keyword evidence="1" id="KW-0812">Transmembrane</keyword>
<dbReference type="Proteomes" id="UP000198964">
    <property type="component" value="Unassembled WGS sequence"/>
</dbReference>
<dbReference type="EMBL" id="FONW01000003">
    <property type="protein sequence ID" value="SFF20465.1"/>
    <property type="molecule type" value="Genomic_DNA"/>
</dbReference>
<evidence type="ECO:0000313" key="4">
    <source>
        <dbReference type="EMBL" id="SFF20465.1"/>
    </source>
</evidence>
<dbReference type="Gene3D" id="3.55.50.30">
    <property type="match status" value="1"/>
</dbReference>
<dbReference type="InterPro" id="IPR012373">
    <property type="entry name" value="Ferrdict_sens_TM"/>
</dbReference>
<dbReference type="Gene3D" id="2.60.120.1440">
    <property type="match status" value="1"/>
</dbReference>
<evidence type="ECO:0000256" key="1">
    <source>
        <dbReference type="SAM" id="Phobius"/>
    </source>
</evidence>
<dbReference type="RefSeq" id="WP_093919535.1">
    <property type="nucleotide sequence ID" value="NZ_FONW01000003.1"/>
</dbReference>
<reference evidence="4 5" key="1">
    <citation type="submission" date="2016-10" db="EMBL/GenBank/DDBJ databases">
        <authorList>
            <person name="de Groot N.N."/>
        </authorList>
    </citation>
    <scope>NUCLEOTIDE SEQUENCE [LARGE SCALE GENOMIC DNA]</scope>
    <source>
        <strain evidence="4 5">CGMCC 1.9156</strain>
    </source>
</reference>
<dbReference type="Pfam" id="PF16344">
    <property type="entry name" value="FecR_C"/>
    <property type="match status" value="1"/>
</dbReference>
<keyword evidence="5" id="KW-1185">Reference proteome</keyword>
<dbReference type="PANTHER" id="PTHR30273">
    <property type="entry name" value="PERIPLASMIC SIGNAL SENSOR AND SIGMA FACTOR ACTIVATOR FECR-RELATED"/>
    <property type="match status" value="1"/>
</dbReference>
<organism evidence="4 5">
    <name type="scientific">Sunxiuqinia elliptica</name>
    <dbReference type="NCBI Taxonomy" id="655355"/>
    <lineage>
        <taxon>Bacteria</taxon>
        <taxon>Pseudomonadati</taxon>
        <taxon>Bacteroidota</taxon>
        <taxon>Bacteroidia</taxon>
        <taxon>Marinilabiliales</taxon>
        <taxon>Prolixibacteraceae</taxon>
        <taxon>Sunxiuqinia</taxon>
    </lineage>
</organism>
<sequence length="323" mass="37456">MDNKKLKQYTLNQISNPSELEEVIQWIEATPENRSEYNRLKNCWAYASFCNYDDLPQKSIRKRSVERMLSLKVFRYAAVFTLAFILGGMSIYFIEGSHQELAVNEVIVPLGENAQVILPDQTHVWLNSGTRFKYPSNFTGKNRDVELFGEAYFDVEHDLGRPFRVMTENLTVKVLGTQFNIEALNDKDEVNITLIEGKVNLQTNKGQSIVELKPNQNAVYNSKSNELDVQSVDVEYYTSWTKGIMLFRDEKLADIADRLERCYNVFIEFDDEASKEIKFSGSILRNKPINQILDILKFTSNLEYTITIRHEKPNIIHLKKKPM</sequence>
<evidence type="ECO:0000259" key="2">
    <source>
        <dbReference type="Pfam" id="PF04773"/>
    </source>
</evidence>
<accession>A0A1I2GS85</accession>
<feature type="domain" description="FecR protein" evidence="2">
    <location>
        <begin position="110"/>
        <end position="200"/>
    </location>
</feature>
<dbReference type="STRING" id="655355.SAMN05216283_103106"/>